<gene>
    <name evidence="9" type="ORF">HMPREF1120_01493</name>
</gene>
<evidence type="ECO:0000256" key="6">
    <source>
        <dbReference type="ARBA" id="ARBA00023033"/>
    </source>
</evidence>
<reference evidence="9" key="1">
    <citation type="submission" date="2011-07" db="EMBL/GenBank/DDBJ databases">
        <title>The Genome Sequence of Exophiala (Wangiella) dermatitidis NIH/UT8656.</title>
        <authorList>
            <consortium name="The Broad Institute Genome Sequencing Platform"/>
            <person name="Cuomo C."/>
            <person name="Wang Z."/>
            <person name="Hunicke-Smith S."/>
            <person name="Szanislo P.J."/>
            <person name="Earl A."/>
            <person name="Young S.K."/>
            <person name="Zeng Q."/>
            <person name="Gargeya S."/>
            <person name="Fitzgerald M."/>
            <person name="Haas B."/>
            <person name="Abouelleil A."/>
            <person name="Alvarado L."/>
            <person name="Arachchi H.M."/>
            <person name="Berlin A."/>
            <person name="Brown A."/>
            <person name="Chapman S.B."/>
            <person name="Chen Z."/>
            <person name="Dunbar C."/>
            <person name="Freedman E."/>
            <person name="Gearin G."/>
            <person name="Gellesch M."/>
            <person name="Goldberg J."/>
            <person name="Griggs A."/>
            <person name="Gujja S."/>
            <person name="Heiman D."/>
            <person name="Howarth C."/>
            <person name="Larson L."/>
            <person name="Lui A."/>
            <person name="MacDonald P.J.P."/>
            <person name="Montmayeur A."/>
            <person name="Murphy C."/>
            <person name="Neiman D."/>
            <person name="Pearson M."/>
            <person name="Priest M."/>
            <person name="Roberts A."/>
            <person name="Saif S."/>
            <person name="Shea T."/>
            <person name="Shenoy N."/>
            <person name="Sisk P."/>
            <person name="Stolte C."/>
            <person name="Sykes S."/>
            <person name="Wortman J."/>
            <person name="Nusbaum C."/>
            <person name="Birren B."/>
        </authorList>
    </citation>
    <scope>NUCLEOTIDE SEQUENCE</scope>
    <source>
        <strain evidence="9">NIH/UT8656</strain>
    </source>
</reference>
<protein>
    <submittedName>
        <fullName evidence="9">Cytochrome P450 oxidoreductase</fullName>
    </submittedName>
</protein>
<dbReference type="SUPFAM" id="SSF48264">
    <property type="entry name" value="Cytochrome P450"/>
    <property type="match status" value="1"/>
</dbReference>
<dbReference type="GeneID" id="20306132"/>
<keyword evidence="6 8" id="KW-0503">Monooxygenase</keyword>
<organism evidence="9 10">
    <name type="scientific">Exophiala dermatitidis (strain ATCC 34100 / CBS 525.76 / NIH/UT8656)</name>
    <name type="common">Black yeast</name>
    <name type="synonym">Wangiella dermatitidis</name>
    <dbReference type="NCBI Taxonomy" id="858893"/>
    <lineage>
        <taxon>Eukaryota</taxon>
        <taxon>Fungi</taxon>
        <taxon>Dikarya</taxon>
        <taxon>Ascomycota</taxon>
        <taxon>Pezizomycotina</taxon>
        <taxon>Eurotiomycetes</taxon>
        <taxon>Chaetothyriomycetidae</taxon>
        <taxon>Chaetothyriales</taxon>
        <taxon>Herpotrichiellaceae</taxon>
        <taxon>Exophiala</taxon>
    </lineage>
</organism>
<evidence type="ECO:0000256" key="2">
    <source>
        <dbReference type="ARBA" id="ARBA00010617"/>
    </source>
</evidence>
<dbReference type="RefSeq" id="XP_009153760.1">
    <property type="nucleotide sequence ID" value="XM_009155512.1"/>
</dbReference>
<evidence type="ECO:0000256" key="3">
    <source>
        <dbReference type="ARBA" id="ARBA00022723"/>
    </source>
</evidence>
<evidence type="ECO:0000256" key="4">
    <source>
        <dbReference type="ARBA" id="ARBA00023002"/>
    </source>
</evidence>
<dbReference type="InterPro" id="IPR036396">
    <property type="entry name" value="Cyt_P450_sf"/>
</dbReference>
<dbReference type="FunFam" id="1.10.630.10:FF:000050">
    <property type="entry name" value="Cytochrome P450 monooxygenase"/>
    <property type="match status" value="1"/>
</dbReference>
<dbReference type="Proteomes" id="UP000007304">
    <property type="component" value="Unassembled WGS sequence"/>
</dbReference>
<dbReference type="PANTHER" id="PTHR24305:SF232">
    <property type="entry name" value="P450, PUTATIVE (EUROFUNG)-RELATED"/>
    <property type="match status" value="1"/>
</dbReference>
<evidence type="ECO:0000313" key="10">
    <source>
        <dbReference type="Proteomes" id="UP000007304"/>
    </source>
</evidence>
<dbReference type="HOGENOM" id="CLU_001570_14_0_1"/>
<keyword evidence="3 7" id="KW-0479">Metal-binding</keyword>
<evidence type="ECO:0000313" key="9">
    <source>
        <dbReference type="EMBL" id="EHY53299.1"/>
    </source>
</evidence>
<dbReference type="OMA" id="WIEASTE"/>
<evidence type="ECO:0000256" key="8">
    <source>
        <dbReference type="RuleBase" id="RU000461"/>
    </source>
</evidence>
<comment type="similarity">
    <text evidence="2 8">Belongs to the cytochrome P450 family.</text>
</comment>
<accession>H6BK36</accession>
<keyword evidence="4 8" id="KW-0560">Oxidoreductase</keyword>
<dbReference type="GO" id="GO:0016705">
    <property type="term" value="F:oxidoreductase activity, acting on paired donors, with incorporation or reduction of molecular oxygen"/>
    <property type="evidence" value="ECO:0007669"/>
    <property type="project" value="InterPro"/>
</dbReference>
<keyword evidence="5 7" id="KW-0408">Iron</keyword>
<dbReference type="InterPro" id="IPR001128">
    <property type="entry name" value="Cyt_P450"/>
</dbReference>
<dbReference type="InterPro" id="IPR017972">
    <property type="entry name" value="Cyt_P450_CS"/>
</dbReference>
<proteinExistence type="inferred from homology"/>
<evidence type="ECO:0000256" key="7">
    <source>
        <dbReference type="PIRSR" id="PIRSR602401-1"/>
    </source>
</evidence>
<evidence type="ECO:0000256" key="1">
    <source>
        <dbReference type="ARBA" id="ARBA00001971"/>
    </source>
</evidence>
<dbReference type="PANTHER" id="PTHR24305">
    <property type="entry name" value="CYTOCHROME P450"/>
    <property type="match status" value="1"/>
</dbReference>
<dbReference type="eggNOG" id="KOG0158">
    <property type="taxonomic scope" value="Eukaryota"/>
</dbReference>
<name>H6BK36_EXODN</name>
<dbReference type="InterPro" id="IPR050121">
    <property type="entry name" value="Cytochrome_P450_monoxygenase"/>
</dbReference>
<dbReference type="AlphaFoldDB" id="H6BK36"/>
<comment type="cofactor">
    <cofactor evidence="1 7">
        <name>heme</name>
        <dbReference type="ChEBI" id="CHEBI:30413"/>
    </cofactor>
</comment>
<dbReference type="PROSITE" id="PS00086">
    <property type="entry name" value="CYTOCHROME_P450"/>
    <property type="match status" value="1"/>
</dbReference>
<dbReference type="PRINTS" id="PR00463">
    <property type="entry name" value="EP450I"/>
</dbReference>
<sequence length="577" mass="64861">MIPANNHPGSWPLGKVCGGTHGVQFFLIKVNCYSFGTCQEFQELPITTSMFEQVLARLQGSPILYLSCISAVLIVTRLLFNKYGHGINHIPGPAFAAYTDLWRLFLVWGRRPEAEHIRLHEIHGPLVRLGPKAISVSDPAAIQVIYALNSGFVKSGFYPVQQTIAKGRRLYTLFTSTDEKFHAKLRRAVSSAYAMSTLVQFEPLVDSTTSAFLDQLQKRFADRPGPDGVCDFGTWLQYYAFDVIGELTYSQRLGFVDQGVDVDNIIGDLEKLLNYVSVVGQMPELDNIFLKNPLLLMASKHGLLNSNTPVANFARARIASRPYAAEVGDKSAEPFNGRPGRRDFLSRFYEAHRKDPEFITQERVLALTVANMFAGSDTTAITLRAIFYNLLRNPDDMESLMQELWSQKEKGLFTNEEGLVEWSVVKDLPFLGAVIKESLRCHPAAALMLERIVPPGGVTICGQFIPGGTIVGCNAWTVHRHPLFGDHTDQFRPRRWLEAGPEQRRLMENSIFSFGAGSRTCIGKNVSLLELYKLVPAVLMRFEIELADPSKEWKLHNAWFLKQSDFNVRLKSRKRQG</sequence>
<keyword evidence="7 8" id="KW-0349">Heme</keyword>
<dbReference type="CDD" id="cd11060">
    <property type="entry name" value="CYP57A1-like"/>
    <property type="match status" value="1"/>
</dbReference>
<evidence type="ECO:0000256" key="5">
    <source>
        <dbReference type="ARBA" id="ARBA00023004"/>
    </source>
</evidence>
<dbReference type="STRING" id="858893.H6BK36"/>
<dbReference type="EMBL" id="JH226130">
    <property type="protein sequence ID" value="EHY53299.1"/>
    <property type="molecule type" value="Genomic_DNA"/>
</dbReference>
<dbReference type="VEuPathDB" id="FungiDB:HMPREF1120_01493"/>
<dbReference type="InterPro" id="IPR002401">
    <property type="entry name" value="Cyt_P450_E_grp-I"/>
</dbReference>
<dbReference type="GO" id="GO:0020037">
    <property type="term" value="F:heme binding"/>
    <property type="evidence" value="ECO:0007669"/>
    <property type="project" value="InterPro"/>
</dbReference>
<dbReference type="OrthoDB" id="3934656at2759"/>
<dbReference type="PRINTS" id="PR00385">
    <property type="entry name" value="P450"/>
</dbReference>
<dbReference type="GO" id="GO:0004497">
    <property type="term" value="F:monooxygenase activity"/>
    <property type="evidence" value="ECO:0007669"/>
    <property type="project" value="UniProtKB-KW"/>
</dbReference>
<dbReference type="GO" id="GO:0005506">
    <property type="term" value="F:iron ion binding"/>
    <property type="evidence" value="ECO:0007669"/>
    <property type="project" value="InterPro"/>
</dbReference>
<feature type="binding site" description="axial binding residue" evidence="7">
    <location>
        <position position="521"/>
    </location>
    <ligand>
        <name>heme</name>
        <dbReference type="ChEBI" id="CHEBI:30413"/>
    </ligand>
    <ligandPart>
        <name>Fe</name>
        <dbReference type="ChEBI" id="CHEBI:18248"/>
    </ligandPart>
</feature>
<dbReference type="Pfam" id="PF00067">
    <property type="entry name" value="p450"/>
    <property type="match status" value="1"/>
</dbReference>
<dbReference type="InParanoid" id="H6BK36"/>
<keyword evidence="10" id="KW-1185">Reference proteome</keyword>
<dbReference type="Gene3D" id="1.10.630.10">
    <property type="entry name" value="Cytochrome P450"/>
    <property type="match status" value="1"/>
</dbReference>